<protein>
    <submittedName>
        <fullName evidence="1">Uncharacterized protein</fullName>
    </submittedName>
</protein>
<evidence type="ECO:0000313" key="2">
    <source>
        <dbReference type="Proteomes" id="UP000469185"/>
    </source>
</evidence>
<dbReference type="Proteomes" id="UP000469185">
    <property type="component" value="Unassembled WGS sequence"/>
</dbReference>
<evidence type="ECO:0000313" key="1">
    <source>
        <dbReference type="EMBL" id="NED97094.1"/>
    </source>
</evidence>
<comment type="caution">
    <text evidence="1">The sequence shown here is derived from an EMBL/GenBank/DDBJ whole genome shotgun (WGS) entry which is preliminary data.</text>
</comment>
<reference evidence="1 2" key="1">
    <citation type="submission" date="2020-02" db="EMBL/GenBank/DDBJ databases">
        <authorList>
            <person name="Li X.-J."/>
            <person name="Feng X.-M."/>
        </authorList>
    </citation>
    <scope>NUCLEOTIDE SEQUENCE [LARGE SCALE GENOMIC DNA]</scope>
    <source>
        <strain evidence="1 2">CGMCC 4.7225</strain>
    </source>
</reference>
<dbReference type="EMBL" id="JAAGOB010000009">
    <property type="protein sequence ID" value="NED97094.1"/>
    <property type="molecule type" value="Genomic_DNA"/>
</dbReference>
<gene>
    <name evidence="1" type="ORF">G1H11_17470</name>
</gene>
<keyword evidence="2" id="KW-1185">Reference proteome</keyword>
<proteinExistence type="predicted"/>
<accession>A0A6N9YQ49</accession>
<sequence length="133" mass="14167">MRTQRTTIPAAGRQYRLGFRRRSPTAIAAAAGVLLAGSVGAISAPTAEKLDVDEPIDVTVDYAADAGPSTQVASGFLHGIDAEDPPQYLVDGVEVRTIRGADYHHNLPSLYDPATYERVSATGANLQVGVYYY</sequence>
<name>A0A6N9YQ49_9ACTN</name>
<dbReference type="RefSeq" id="WP_163819868.1">
    <property type="nucleotide sequence ID" value="NZ_JAAGOB010000009.1"/>
</dbReference>
<dbReference type="AlphaFoldDB" id="A0A6N9YQ49"/>
<organism evidence="1 2">
    <name type="scientific">Phytoactinopolyspora alkaliphila</name>
    <dbReference type="NCBI Taxonomy" id="1783498"/>
    <lineage>
        <taxon>Bacteria</taxon>
        <taxon>Bacillati</taxon>
        <taxon>Actinomycetota</taxon>
        <taxon>Actinomycetes</taxon>
        <taxon>Jiangellales</taxon>
        <taxon>Jiangellaceae</taxon>
        <taxon>Phytoactinopolyspora</taxon>
    </lineage>
</organism>